<name>A0AA36IWC0_9DINO</name>
<evidence type="ECO:0000313" key="1">
    <source>
        <dbReference type="EMBL" id="CAJ1393969.1"/>
    </source>
</evidence>
<protein>
    <submittedName>
        <fullName evidence="1">Uncharacterized protein</fullName>
    </submittedName>
</protein>
<gene>
    <name evidence="1" type="ORF">EVOR1521_LOCUS18717</name>
</gene>
<accession>A0AA36IWC0</accession>
<dbReference type="Proteomes" id="UP001178507">
    <property type="component" value="Unassembled WGS sequence"/>
</dbReference>
<dbReference type="EMBL" id="CAUJNA010002691">
    <property type="protein sequence ID" value="CAJ1393969.1"/>
    <property type="molecule type" value="Genomic_DNA"/>
</dbReference>
<dbReference type="AlphaFoldDB" id="A0AA36IWC0"/>
<reference evidence="1" key="1">
    <citation type="submission" date="2023-08" db="EMBL/GenBank/DDBJ databases">
        <authorList>
            <person name="Chen Y."/>
            <person name="Shah S."/>
            <person name="Dougan E. K."/>
            <person name="Thang M."/>
            <person name="Chan C."/>
        </authorList>
    </citation>
    <scope>NUCLEOTIDE SEQUENCE</scope>
</reference>
<keyword evidence="2" id="KW-1185">Reference proteome</keyword>
<comment type="caution">
    <text evidence="1">The sequence shown here is derived from an EMBL/GenBank/DDBJ whole genome shotgun (WGS) entry which is preliminary data.</text>
</comment>
<organism evidence="1 2">
    <name type="scientific">Effrenium voratum</name>
    <dbReference type="NCBI Taxonomy" id="2562239"/>
    <lineage>
        <taxon>Eukaryota</taxon>
        <taxon>Sar</taxon>
        <taxon>Alveolata</taxon>
        <taxon>Dinophyceae</taxon>
        <taxon>Suessiales</taxon>
        <taxon>Symbiodiniaceae</taxon>
        <taxon>Effrenium</taxon>
    </lineage>
</organism>
<sequence length="206" mass="23214">MWSSTRSTGSVTSDCTLSSVQRSVLNTAAVLEDLEGSEEYEYSRLLPILLEMERDSPGELCVRQFLAENCELSSSVLDSLPFLRQVESHDFELTAGMRDTKLFRDFLNVLQEMVVSDTTGQKQFHHIAVEGKDGKTALAPLDACQTCAVQLCVERFEANFSQEEWETVLRVAFRGCGLELDYAKWIACCRRTLRLARLIITLCLAE</sequence>
<evidence type="ECO:0000313" key="2">
    <source>
        <dbReference type="Proteomes" id="UP001178507"/>
    </source>
</evidence>
<proteinExistence type="predicted"/>